<name>A0A248JPN6_9PROT</name>
<dbReference type="Gene3D" id="3.20.20.80">
    <property type="entry name" value="Glycosidases"/>
    <property type="match status" value="1"/>
</dbReference>
<dbReference type="KEGG" id="nao:Y958_07375"/>
<evidence type="ECO:0000313" key="2">
    <source>
        <dbReference type="EMBL" id="ASG20645.1"/>
    </source>
</evidence>
<dbReference type="PANTHER" id="PTHR42976:SF1">
    <property type="entry name" value="GH18 DOMAIN-CONTAINING PROTEIN-RELATED"/>
    <property type="match status" value="1"/>
</dbReference>
<keyword evidence="3" id="KW-1185">Reference proteome</keyword>
<dbReference type="PROSITE" id="PS51910">
    <property type="entry name" value="GH18_2"/>
    <property type="match status" value="1"/>
</dbReference>
<dbReference type="SUPFAM" id="SSF51445">
    <property type="entry name" value="(Trans)glycosidases"/>
    <property type="match status" value="1"/>
</dbReference>
<dbReference type="InterPro" id="IPR052750">
    <property type="entry name" value="GH18_Chitinase"/>
</dbReference>
<dbReference type="InterPro" id="IPR017853">
    <property type="entry name" value="GH"/>
</dbReference>
<dbReference type="InterPro" id="IPR001223">
    <property type="entry name" value="Glyco_hydro18_cat"/>
</dbReference>
<evidence type="ECO:0000313" key="3">
    <source>
        <dbReference type="Proteomes" id="UP000197153"/>
    </source>
</evidence>
<dbReference type="AlphaFoldDB" id="A0A248JPN6"/>
<feature type="domain" description="GH18" evidence="1">
    <location>
        <begin position="62"/>
        <end position="344"/>
    </location>
</feature>
<reference evidence="2 3" key="1">
    <citation type="submission" date="2017-06" db="EMBL/GenBank/DDBJ databases">
        <title>Complete genome sequence of Nitrospirillum amazonense strain CBAmC, an endophytic nitrogen-fixing and plant growth-promoting bacterium, isolated from sugarcane.</title>
        <authorList>
            <person name="Schwab S."/>
            <person name="dos Santos Teixeira K.R."/>
            <person name="Simoes Araujo J.L."/>
            <person name="Soares Vidal M."/>
            <person name="Borges de Freitas H.R."/>
            <person name="Rivello Crivelaro A.L."/>
            <person name="Bueno de Camargo Nunes A."/>
            <person name="dos Santos C.M."/>
            <person name="Palmeira da Silva Rosa D."/>
            <person name="da Silva Padilha D."/>
            <person name="da Silva E."/>
            <person name="Araujo Terra L."/>
            <person name="Soares Mendes V."/>
            <person name="Farinelli L."/>
            <person name="Magalhaes Cruz L."/>
            <person name="Baldani J.I."/>
        </authorList>
    </citation>
    <scope>NUCLEOTIDE SEQUENCE [LARGE SCALE GENOMIC DNA]</scope>
    <source>
        <strain evidence="2 3">CBAmC</strain>
    </source>
</reference>
<dbReference type="Proteomes" id="UP000197153">
    <property type="component" value="Chromosome 1"/>
</dbReference>
<proteinExistence type="predicted"/>
<protein>
    <recommendedName>
        <fullName evidence="1">GH18 domain-containing protein</fullName>
    </recommendedName>
</protein>
<evidence type="ECO:0000259" key="1">
    <source>
        <dbReference type="PROSITE" id="PS51910"/>
    </source>
</evidence>
<organism evidence="2 3">
    <name type="scientific">Nitrospirillum viridazoti CBAmc</name>
    <dbReference type="NCBI Taxonomy" id="1441467"/>
    <lineage>
        <taxon>Bacteria</taxon>
        <taxon>Pseudomonadati</taxon>
        <taxon>Pseudomonadota</taxon>
        <taxon>Alphaproteobacteria</taxon>
        <taxon>Rhodospirillales</taxon>
        <taxon>Azospirillaceae</taxon>
        <taxon>Nitrospirillum</taxon>
        <taxon>Nitrospirillum viridazoti</taxon>
    </lineage>
</organism>
<sequence length="362" mass="38324">MTILPEYPVPWAARAPLRLPDHQGHPGGKGMGLGHFSRRAAQALSILLALAAGAAQAADARLGFAPYVDLTHDPDLAAWAKATGQKGLTLAFFNAQGACQGGWPIPEARLMERVAAFRAAGGAVILSSGGWNADDLAERCADTDAIANQYDAALTRLGIDHLDIDAEDGDVHDNLRPAIVAARTQGLRRLQDRWDAAGKVLHLSFTLAVRPDLGMRPIDLAVLRSAVAAGVRFDVVNLMTMDYRDGKSAGRMGPQSVGGLLHVRQQLATLLPGRTDAQYWAMIAATPMIGQNDAGDEVFTLADAALLRTFANQHGLAGLSFWQTGRDSGACPGDGKARNDCSGQDQAPNAYAKVFSGFAGRR</sequence>
<dbReference type="GO" id="GO:0005975">
    <property type="term" value="P:carbohydrate metabolic process"/>
    <property type="evidence" value="ECO:0007669"/>
    <property type="project" value="InterPro"/>
</dbReference>
<accession>A0A248JPN6</accession>
<gene>
    <name evidence="2" type="ORF">Y958_07375</name>
</gene>
<dbReference type="EMBL" id="CP022110">
    <property type="protein sequence ID" value="ASG20645.1"/>
    <property type="molecule type" value="Genomic_DNA"/>
</dbReference>
<dbReference type="PANTHER" id="PTHR42976">
    <property type="entry name" value="BIFUNCTIONAL CHITINASE/LYSOZYME-RELATED"/>
    <property type="match status" value="1"/>
</dbReference>